<dbReference type="AlphaFoldDB" id="A0AAD7GW55"/>
<gene>
    <name evidence="1" type="ORF">B0H16DRAFT_1901645</name>
</gene>
<proteinExistence type="predicted"/>
<name>A0AAD7GW55_9AGAR</name>
<dbReference type="EMBL" id="JARKIB010000460">
    <property type="protein sequence ID" value="KAJ7706494.1"/>
    <property type="molecule type" value="Genomic_DNA"/>
</dbReference>
<accession>A0AAD7GW55</accession>
<comment type="caution">
    <text evidence="1">The sequence shown here is derived from an EMBL/GenBank/DDBJ whole genome shotgun (WGS) entry which is preliminary data.</text>
</comment>
<evidence type="ECO:0000313" key="2">
    <source>
        <dbReference type="Proteomes" id="UP001215598"/>
    </source>
</evidence>
<keyword evidence="2" id="KW-1185">Reference proteome</keyword>
<sequence length="172" mass="19056">MSRKFKMNSYDWLEYRLSQFWDSFPPLPALRDEADVAARALALTHAITAAAAIKLRESRPDAGSRLAQGKRVAAARGILASLGAFHSANVHPIVGSLYSIACHVLLEEIRAAREFREVWAESLGQRMSPPASDEDRLVADLRDGLVTMAVYAAESSFIAHKFNVLMQYYASM</sequence>
<reference evidence="1" key="1">
    <citation type="submission" date="2023-03" db="EMBL/GenBank/DDBJ databases">
        <title>Massive genome expansion in bonnet fungi (Mycena s.s.) driven by repeated elements and novel gene families across ecological guilds.</title>
        <authorList>
            <consortium name="Lawrence Berkeley National Laboratory"/>
            <person name="Harder C.B."/>
            <person name="Miyauchi S."/>
            <person name="Viragh M."/>
            <person name="Kuo A."/>
            <person name="Thoen E."/>
            <person name="Andreopoulos B."/>
            <person name="Lu D."/>
            <person name="Skrede I."/>
            <person name="Drula E."/>
            <person name="Henrissat B."/>
            <person name="Morin E."/>
            <person name="Kohler A."/>
            <person name="Barry K."/>
            <person name="LaButti K."/>
            <person name="Morin E."/>
            <person name="Salamov A."/>
            <person name="Lipzen A."/>
            <person name="Mereny Z."/>
            <person name="Hegedus B."/>
            <person name="Baldrian P."/>
            <person name="Stursova M."/>
            <person name="Weitz H."/>
            <person name="Taylor A."/>
            <person name="Grigoriev I.V."/>
            <person name="Nagy L.G."/>
            <person name="Martin F."/>
            <person name="Kauserud H."/>
        </authorList>
    </citation>
    <scope>NUCLEOTIDE SEQUENCE</scope>
    <source>
        <strain evidence="1">CBHHK182m</strain>
    </source>
</reference>
<organism evidence="1 2">
    <name type="scientific">Mycena metata</name>
    <dbReference type="NCBI Taxonomy" id="1033252"/>
    <lineage>
        <taxon>Eukaryota</taxon>
        <taxon>Fungi</taxon>
        <taxon>Dikarya</taxon>
        <taxon>Basidiomycota</taxon>
        <taxon>Agaricomycotina</taxon>
        <taxon>Agaricomycetes</taxon>
        <taxon>Agaricomycetidae</taxon>
        <taxon>Agaricales</taxon>
        <taxon>Marasmiineae</taxon>
        <taxon>Mycenaceae</taxon>
        <taxon>Mycena</taxon>
    </lineage>
</organism>
<evidence type="ECO:0000313" key="1">
    <source>
        <dbReference type="EMBL" id="KAJ7706494.1"/>
    </source>
</evidence>
<dbReference type="Proteomes" id="UP001215598">
    <property type="component" value="Unassembled WGS sequence"/>
</dbReference>
<protein>
    <submittedName>
        <fullName evidence="1">Uncharacterized protein</fullName>
    </submittedName>
</protein>